<evidence type="ECO:0000313" key="3">
    <source>
        <dbReference type="Proteomes" id="UP000262583"/>
    </source>
</evidence>
<dbReference type="PANTHER" id="PTHR38454:SF1">
    <property type="entry name" value="INTEGRAL MEMBRANE PROTEIN"/>
    <property type="match status" value="1"/>
</dbReference>
<keyword evidence="1" id="KW-1133">Transmembrane helix</keyword>
<gene>
    <name evidence="2" type="ORF">BRCON_0182</name>
</gene>
<dbReference type="InterPro" id="IPR018580">
    <property type="entry name" value="Uncharacterised_YfhO"/>
</dbReference>
<dbReference type="EMBL" id="CP030759">
    <property type="protein sequence ID" value="AXA34959.1"/>
    <property type="molecule type" value="Genomic_DNA"/>
</dbReference>
<feature type="transmembrane region" description="Helical" evidence="1">
    <location>
        <begin position="510"/>
        <end position="530"/>
    </location>
</feature>
<dbReference type="Proteomes" id="UP000262583">
    <property type="component" value="Chromosome"/>
</dbReference>
<feature type="transmembrane region" description="Helical" evidence="1">
    <location>
        <begin position="352"/>
        <end position="374"/>
    </location>
</feature>
<feature type="transmembrane region" description="Helical" evidence="1">
    <location>
        <begin position="957"/>
        <end position="978"/>
    </location>
</feature>
<protein>
    <recommendedName>
        <fullName evidence="4">Membrane protein 6-pyruvoyl-tetrahydropterin synthase-related domain-containing protein</fullName>
    </recommendedName>
</protein>
<accession>A0A2Z4Y1X3</accession>
<feature type="transmembrane region" description="Helical" evidence="1">
    <location>
        <begin position="163"/>
        <end position="183"/>
    </location>
</feature>
<feature type="transmembrane region" description="Helical" evidence="1">
    <location>
        <begin position="242"/>
        <end position="261"/>
    </location>
</feature>
<proteinExistence type="predicted"/>
<evidence type="ECO:0000313" key="2">
    <source>
        <dbReference type="EMBL" id="AXA34959.1"/>
    </source>
</evidence>
<feature type="transmembrane region" description="Helical" evidence="1">
    <location>
        <begin position="394"/>
        <end position="413"/>
    </location>
</feature>
<feature type="transmembrane region" description="Helical" evidence="1">
    <location>
        <begin position="140"/>
        <end position="157"/>
    </location>
</feature>
<dbReference type="PANTHER" id="PTHR38454">
    <property type="entry name" value="INTEGRAL MEMBRANE PROTEIN-RELATED"/>
    <property type="match status" value="1"/>
</dbReference>
<feature type="transmembrane region" description="Helical" evidence="1">
    <location>
        <begin position="327"/>
        <end position="345"/>
    </location>
</feature>
<dbReference type="AlphaFoldDB" id="A0A2Z4Y1X3"/>
<feature type="transmembrane region" description="Helical" evidence="1">
    <location>
        <begin position="190"/>
        <end position="208"/>
    </location>
</feature>
<reference evidence="2 3" key="1">
    <citation type="submission" date="2018-05" db="EMBL/GenBank/DDBJ databases">
        <title>A metagenomic window into the 2 km-deep terrestrial subsurface aquifer revealed taxonomically and functionally diverse microbial community comprising novel uncultured bacterial lineages.</title>
        <authorList>
            <person name="Kadnikov V.V."/>
            <person name="Mardanov A.V."/>
            <person name="Beletsky A.V."/>
            <person name="Banks D."/>
            <person name="Pimenov N.V."/>
            <person name="Frank Y.A."/>
            <person name="Karnachuk O.V."/>
            <person name="Ravin N.V."/>
        </authorList>
    </citation>
    <scope>NUCLEOTIDE SEQUENCE [LARGE SCALE GENOMIC DNA]</scope>
    <source>
        <strain evidence="2">BY</strain>
    </source>
</reference>
<feature type="transmembrane region" description="Helical" evidence="1">
    <location>
        <begin position="20"/>
        <end position="39"/>
    </location>
</feature>
<name>A0A2Z4Y1X3_SUMC1</name>
<feature type="transmembrane region" description="Helical" evidence="1">
    <location>
        <begin position="425"/>
        <end position="447"/>
    </location>
</feature>
<dbReference type="KEGG" id="schv:BRCON_0182"/>
<organism evidence="2 3">
    <name type="scientific">Sumerlaea chitinivorans</name>
    <dbReference type="NCBI Taxonomy" id="2250252"/>
    <lineage>
        <taxon>Bacteria</taxon>
        <taxon>Candidatus Sumerlaeota</taxon>
        <taxon>Candidatus Sumerlaeia</taxon>
        <taxon>Candidatus Sumerlaeales</taxon>
        <taxon>Candidatus Sumerlaeaceae</taxon>
        <taxon>Candidatus Sumerlaea</taxon>
    </lineage>
</organism>
<feature type="transmembrane region" description="Helical" evidence="1">
    <location>
        <begin position="214"/>
        <end position="230"/>
    </location>
</feature>
<evidence type="ECO:0000256" key="1">
    <source>
        <dbReference type="SAM" id="Phobius"/>
    </source>
</evidence>
<keyword evidence="1" id="KW-0472">Membrane</keyword>
<feature type="transmembrane region" description="Helical" evidence="1">
    <location>
        <begin position="486"/>
        <end position="503"/>
    </location>
</feature>
<keyword evidence="1" id="KW-0812">Transmembrane</keyword>
<evidence type="ECO:0008006" key="4">
    <source>
        <dbReference type="Google" id="ProtNLM"/>
    </source>
</evidence>
<feature type="transmembrane region" description="Helical" evidence="1">
    <location>
        <begin position="112"/>
        <end position="133"/>
    </location>
</feature>
<sequence>MTSHTRKPRTRSAGRGIAVARELASCAVLLGLICVFYFPRFLPSSSLVMGDSLEQNVQHRVHATLALQAGRLPHWCDAVFGGYPFLSDPQTAVFFPPYLALSLFGVEAGSSLVFDTIALSFVFAAAVGAYLLARAIGVGRIGAIGAGVFFGLNGYMVNHLSHTVITSAIACGVFGMAALVWALRREDRRWAAVAAMCFASAILCGHWQTAMFGFYAAGVGALFLILRNALVARSFKPLRRGVILIVLAFGLGVLGATLQVLPTLEFLKHSTRAKVSLDFATAYSLPAKQLPGLLMPSLYQPLVWRIPPENRWELCWSTWGIDGSWEFQFWCGIVGFTLILFGWFARATRPSAWLLLGSVVLTVVASLGKDVRLYEWMYYHLPGWQQIRIPPRMLWVGFLSGALLVGMGLEVVATRPRWPARRIAAPLTAIVLVALAMGGMYMILWALQLTGTWASALEMLFVINPLYRIGVHRTQTDFLRDMAEQFAIGGGTLALALVWLFLVGKRRHPAPLLAFTAVLLMFGELVVYGVHKNIGVGNPGYSTAITPMHAGLPERPAGRLHSFYPGPWEKNTGESSGIPYTGGYNPLQLAWVNPFVPPEESSRGLRTRENGLDVWNVTDIAVPAGGVDVQLASASVHLSTGTQTVLLSQSDPQAPDELTFDFGEGRPLKRVHLVSGAMGCLGFDDGTTVGIVEFLGPQHDTVASAPLRLGMETAEWTYDQHATPTLVRHQRPRSAFTEFNAGYTTGGLTFFLGSFEVPTTEVRSVRIRAELEAPRWLAVTHLIAEDDSGQLDARVALEGLGYRQLGSKHPAWIYLRRPEPPGWAWLVPSAVPVSYKKNFQWVIQRYNDPAWDPRKVVLVDKHQLLRVGEVAAFNAAEPESFAGEVEIAHPVPEYWRFRIRTNDRGWLGISQAWYPGWRATLDGADVTPQLLRANGGHTALPVPAGEHVLELNYSTPWFWLGALLSAFAWFSIILVALVPPHRAPPNSRQLAASNC</sequence>